<evidence type="ECO:0000313" key="2">
    <source>
        <dbReference type="Proteomes" id="UP000078200"/>
    </source>
</evidence>
<protein>
    <submittedName>
        <fullName evidence="1">Uncharacterized protein</fullName>
    </submittedName>
</protein>
<reference evidence="1" key="1">
    <citation type="submission" date="2020-05" db="UniProtKB">
        <authorList>
            <consortium name="EnsemblMetazoa"/>
        </authorList>
    </citation>
    <scope>IDENTIFICATION</scope>
    <source>
        <strain evidence="1">TTRI</strain>
    </source>
</reference>
<dbReference type="AlphaFoldDB" id="A0A1A9VYA5"/>
<dbReference type="Proteomes" id="UP000078200">
    <property type="component" value="Unassembled WGS sequence"/>
</dbReference>
<evidence type="ECO:0000313" key="1">
    <source>
        <dbReference type="EnsemblMetazoa" id="GAUT051608-PA"/>
    </source>
</evidence>
<dbReference type="VEuPathDB" id="VectorBase:GAUT051608"/>
<organism evidence="1 2">
    <name type="scientific">Glossina austeni</name>
    <name type="common">Savannah tsetse fly</name>
    <dbReference type="NCBI Taxonomy" id="7395"/>
    <lineage>
        <taxon>Eukaryota</taxon>
        <taxon>Metazoa</taxon>
        <taxon>Ecdysozoa</taxon>
        <taxon>Arthropoda</taxon>
        <taxon>Hexapoda</taxon>
        <taxon>Insecta</taxon>
        <taxon>Pterygota</taxon>
        <taxon>Neoptera</taxon>
        <taxon>Endopterygota</taxon>
        <taxon>Diptera</taxon>
        <taxon>Brachycera</taxon>
        <taxon>Muscomorpha</taxon>
        <taxon>Hippoboscoidea</taxon>
        <taxon>Glossinidae</taxon>
        <taxon>Glossina</taxon>
    </lineage>
</organism>
<name>A0A1A9VYA5_GLOAU</name>
<accession>A0A1A9VYA5</accession>
<keyword evidence="2" id="KW-1185">Reference proteome</keyword>
<proteinExistence type="predicted"/>
<sequence>MFNVARQLKIVLTTGALENVPEISNAWLADICDLSWKVKKNYFIMEFNYSSRLDDSYRMRISLIYVIARNFYRPYDDAAPDHYYAEPKAVHRQALRVLKYWSHSYCADYDATMCGGDGVNVDDLVHHYRSLLIHFRHPMTRAASDGCTSLWSEGRKGGSTNYTRGVIDRTLGRTMLTDVTNTITDEVLVLVAELTLLHIHFFKT</sequence>
<dbReference type="EnsemblMetazoa" id="GAUT051608-RA">
    <property type="protein sequence ID" value="GAUT051608-PA"/>
    <property type="gene ID" value="GAUT051608"/>
</dbReference>